<evidence type="ECO:0000256" key="1">
    <source>
        <dbReference type="SAM" id="MobiDB-lite"/>
    </source>
</evidence>
<evidence type="ECO:0000313" key="3">
    <source>
        <dbReference type="Proteomes" id="UP001271007"/>
    </source>
</evidence>
<dbReference type="PANTHER" id="PTHR42085:SF2">
    <property type="entry name" value="F-BOX DOMAIN-CONTAINING PROTEIN"/>
    <property type="match status" value="1"/>
</dbReference>
<dbReference type="Proteomes" id="UP001271007">
    <property type="component" value="Unassembled WGS sequence"/>
</dbReference>
<organism evidence="2 3">
    <name type="scientific">Extremus antarcticus</name>
    <dbReference type="NCBI Taxonomy" id="702011"/>
    <lineage>
        <taxon>Eukaryota</taxon>
        <taxon>Fungi</taxon>
        <taxon>Dikarya</taxon>
        <taxon>Ascomycota</taxon>
        <taxon>Pezizomycotina</taxon>
        <taxon>Dothideomycetes</taxon>
        <taxon>Dothideomycetidae</taxon>
        <taxon>Mycosphaerellales</taxon>
        <taxon>Extremaceae</taxon>
        <taxon>Extremus</taxon>
    </lineage>
</organism>
<dbReference type="EMBL" id="JAWDJX010000015">
    <property type="protein sequence ID" value="KAK3053642.1"/>
    <property type="molecule type" value="Genomic_DNA"/>
</dbReference>
<dbReference type="InterPro" id="IPR038883">
    <property type="entry name" value="AN11006-like"/>
</dbReference>
<protein>
    <submittedName>
        <fullName evidence="2">Uncharacterized protein</fullName>
    </submittedName>
</protein>
<proteinExistence type="predicted"/>
<feature type="region of interest" description="Disordered" evidence="1">
    <location>
        <begin position="207"/>
        <end position="227"/>
    </location>
</feature>
<keyword evidence="3" id="KW-1185">Reference proteome</keyword>
<evidence type="ECO:0000313" key="2">
    <source>
        <dbReference type="EMBL" id="KAK3053642.1"/>
    </source>
</evidence>
<accession>A0AAJ0DN47</accession>
<reference evidence="2" key="1">
    <citation type="submission" date="2023-04" db="EMBL/GenBank/DDBJ databases">
        <title>Black Yeasts Isolated from many extreme environments.</title>
        <authorList>
            <person name="Coleine C."/>
            <person name="Stajich J.E."/>
            <person name="Selbmann L."/>
        </authorList>
    </citation>
    <scope>NUCLEOTIDE SEQUENCE</scope>
    <source>
        <strain evidence="2">CCFEE 5312</strain>
    </source>
</reference>
<comment type="caution">
    <text evidence="2">The sequence shown here is derived from an EMBL/GenBank/DDBJ whole genome shotgun (WGS) entry which is preliminary data.</text>
</comment>
<dbReference type="AlphaFoldDB" id="A0AAJ0DN47"/>
<name>A0AAJ0DN47_9PEZI</name>
<dbReference type="PANTHER" id="PTHR42085">
    <property type="entry name" value="F-BOX DOMAIN-CONTAINING PROTEIN"/>
    <property type="match status" value="1"/>
</dbReference>
<gene>
    <name evidence="2" type="ORF">LTR09_005386</name>
</gene>
<sequence>MARASEGQQAESQASIAAADSTSQHCHLLALPAELRNQCYTFALSHDKDILVCRRGSSIAFHFVVIGLPKCAATDLLLANRQIRREARPIFYQIYEFICAGPITAYNFLTHMKTQNMLSSLTQLKLFGLELDDLGSTEVHQRYQTYYKQCVQDLVIRYSKDGIRKDAIKLSIRTSHTLSDSNYGFHHPVLVTLDELNDYVLVEHDRKTAPSKSVEESGQPSEEQDTG</sequence>